<feature type="signal peptide" evidence="1">
    <location>
        <begin position="1"/>
        <end position="29"/>
    </location>
</feature>
<dbReference type="RefSeq" id="WP_147035146.1">
    <property type="nucleotide sequence ID" value="NZ_JACIDB010000003.1"/>
</dbReference>
<organism evidence="2 3">
    <name type="scientific">Sphingomonas aquatilis</name>
    <dbReference type="NCBI Taxonomy" id="93063"/>
    <lineage>
        <taxon>Bacteria</taxon>
        <taxon>Pseudomonadati</taxon>
        <taxon>Pseudomonadota</taxon>
        <taxon>Alphaproteobacteria</taxon>
        <taxon>Sphingomonadales</taxon>
        <taxon>Sphingomonadaceae</taxon>
        <taxon>Sphingomonas</taxon>
    </lineage>
</organism>
<evidence type="ECO:0000256" key="1">
    <source>
        <dbReference type="SAM" id="SignalP"/>
    </source>
</evidence>
<dbReference type="EMBL" id="JACIDB010000003">
    <property type="protein sequence ID" value="MBB3875599.1"/>
    <property type="molecule type" value="Genomic_DNA"/>
</dbReference>
<keyword evidence="1" id="KW-0732">Signal</keyword>
<name>A0AAW3TVI2_9SPHN</name>
<dbReference type="AlphaFoldDB" id="A0AAW3TVI2"/>
<gene>
    <name evidence="2" type="ORF">GGR47_001840</name>
</gene>
<keyword evidence="3" id="KW-1185">Reference proteome</keyword>
<comment type="caution">
    <text evidence="2">The sequence shown here is derived from an EMBL/GenBank/DDBJ whole genome shotgun (WGS) entry which is preliminary data.</text>
</comment>
<reference evidence="2 3" key="1">
    <citation type="submission" date="2020-08" db="EMBL/GenBank/DDBJ databases">
        <title>Genomic Encyclopedia of Type Strains, Phase IV (KMG-IV): sequencing the most valuable type-strain genomes for metagenomic binning, comparative biology and taxonomic classification.</title>
        <authorList>
            <person name="Goeker M."/>
        </authorList>
    </citation>
    <scope>NUCLEOTIDE SEQUENCE [LARGE SCALE GENOMIC DNA]</scope>
    <source>
        <strain evidence="2 3">DSM 15581</strain>
    </source>
</reference>
<dbReference type="Proteomes" id="UP000528945">
    <property type="component" value="Unassembled WGS sequence"/>
</dbReference>
<feature type="chain" id="PRO_5043385911" evidence="1">
    <location>
        <begin position="30"/>
        <end position="789"/>
    </location>
</feature>
<proteinExistence type="predicted"/>
<evidence type="ECO:0000313" key="3">
    <source>
        <dbReference type="Proteomes" id="UP000528945"/>
    </source>
</evidence>
<evidence type="ECO:0000313" key="2">
    <source>
        <dbReference type="EMBL" id="MBB3875599.1"/>
    </source>
</evidence>
<accession>A0AAW3TVI2</accession>
<sequence>MTATALARRTRVLFAACALAAMGVGNAGAQSTGFDLAGPSLTVSVTHGGVTLPLSQVPNLAVGDRVRVAVDLPRAQGARYRLVLAFLRGATNPPPKDWLFDAEPWKAKKATIDATVPAGAEQAIVLLVPDTGGALDAVSSAIRGRPGAFVRASQELNQAMLDRARLETFIANVTHRDPAELADVSPQLARSLAVKLDTDCLLRQPDARAACLTQSSNAAVLADAQTSSIAQTLAGTPADIALQLSSTPQAGYGYYSSYIGVIRDVVRLFGAFQSAQLQFIPALGVQHDASTALLLNTVPSFRKPQSVLVAALPGVAAPILPPLSARVDGALCASRPGLLLPVAGAPLVFATRYARDLSLRVKSGDGQTREVPLTIDPVGGGFVLGKTDGAFGPSAEATVRGLWGYQPFEGPTFRLVATAGRTWRVADDATLIVGRETPLRLVGGAAPCVTRVVLEQADGAARPVAWTAADADSLALKVPLADATPGPVTLALYGYGSDQPQRLALRTFAETSRIAGFDLHAGDRQGVLTGTRLDQVASLDMAGVLFRPGALERSGTGDRLPMVTDMADVGAFQPKQAREAKVTLRDGRQIALKVTIGAPRPQATLVAKSVERVGPAPALPIALTGDDLVPQDARLTFSLRVAGDARLSPGDAVEVTASDASRSVTVPLQLQDAEVGIASLVPATALGASAHGALRFRLVQSGVAGPWQPLATLVRLPTLTAWHCPKSGSCTLTGDALFLIRSIASGGQSVPVPDGFTGASIAVPPPADGALRLTLRDTPQPVVTVRLAP</sequence>
<protein>
    <submittedName>
        <fullName evidence="2">Uncharacterized protein</fullName>
    </submittedName>
</protein>